<evidence type="ECO:0000259" key="1">
    <source>
        <dbReference type="Pfam" id="PF04266"/>
    </source>
</evidence>
<evidence type="ECO:0000313" key="2">
    <source>
        <dbReference type="EMBL" id="NYF89707.1"/>
    </source>
</evidence>
<gene>
    <name evidence="2" type="ORF">HDF08_001774</name>
</gene>
<dbReference type="EMBL" id="JACCCU010000001">
    <property type="protein sequence ID" value="NYF89707.1"/>
    <property type="molecule type" value="Genomic_DNA"/>
</dbReference>
<dbReference type="Pfam" id="PF04266">
    <property type="entry name" value="ASCH"/>
    <property type="match status" value="1"/>
</dbReference>
<dbReference type="InterPro" id="IPR015947">
    <property type="entry name" value="PUA-like_sf"/>
</dbReference>
<name>A0A852VDX0_9BACT</name>
<sequence>MAAIIRAISVKQPFAEQILRGSKRYEYRTVPTNIRERVYIYASLKPRREEEFWRKMDKSAEQLPKGKIVGSVQIVGCIEIAGCKSNRKEFAYKLANPKRLRTHLVPTNQPGPVFWRPHF</sequence>
<comment type="caution">
    <text evidence="2">The sequence shown here is derived from an EMBL/GenBank/DDBJ whole genome shotgun (WGS) entry which is preliminary data.</text>
</comment>
<evidence type="ECO:0000313" key="3">
    <source>
        <dbReference type="Proteomes" id="UP000564385"/>
    </source>
</evidence>
<dbReference type="Gene3D" id="2.30.130.30">
    <property type="entry name" value="Hypothetical protein"/>
    <property type="match status" value="1"/>
</dbReference>
<dbReference type="InterPro" id="IPR007374">
    <property type="entry name" value="ASCH_domain"/>
</dbReference>
<organism evidence="2 3">
    <name type="scientific">Tunturiibacter lichenicola</name>
    <dbReference type="NCBI Taxonomy" id="2051959"/>
    <lineage>
        <taxon>Bacteria</taxon>
        <taxon>Pseudomonadati</taxon>
        <taxon>Acidobacteriota</taxon>
        <taxon>Terriglobia</taxon>
        <taxon>Terriglobales</taxon>
        <taxon>Acidobacteriaceae</taxon>
        <taxon>Tunturiibacter</taxon>
    </lineage>
</organism>
<feature type="domain" description="ASCH" evidence="1">
    <location>
        <begin position="8"/>
        <end position="92"/>
    </location>
</feature>
<dbReference type="AlphaFoldDB" id="A0A852VDX0"/>
<dbReference type="SUPFAM" id="SSF88697">
    <property type="entry name" value="PUA domain-like"/>
    <property type="match status" value="1"/>
</dbReference>
<dbReference type="Proteomes" id="UP000564385">
    <property type="component" value="Unassembled WGS sequence"/>
</dbReference>
<reference evidence="2 3" key="1">
    <citation type="submission" date="2020-07" db="EMBL/GenBank/DDBJ databases">
        <title>Genomic Encyclopedia of Type Strains, Phase IV (KMG-V): Genome sequencing to study the core and pangenomes of soil and plant-associated prokaryotes.</title>
        <authorList>
            <person name="Whitman W."/>
        </authorList>
    </citation>
    <scope>NUCLEOTIDE SEQUENCE [LARGE SCALE GENOMIC DNA]</scope>
    <source>
        <strain evidence="2 3">M8UP22</strain>
    </source>
</reference>
<accession>A0A852VDX0</accession>
<proteinExistence type="predicted"/>
<protein>
    <recommendedName>
        <fullName evidence="1">ASCH domain-containing protein</fullName>
    </recommendedName>
</protein>